<dbReference type="WBParaSite" id="BTMF_0001327501-mRNA-1">
    <property type="protein sequence ID" value="BTMF_0001327501-mRNA-1"/>
    <property type="gene ID" value="BTMF_0001327501"/>
</dbReference>
<reference evidence="1 2" key="2">
    <citation type="submission" date="2018-11" db="EMBL/GenBank/DDBJ databases">
        <authorList>
            <consortium name="Pathogen Informatics"/>
        </authorList>
    </citation>
    <scope>NUCLEOTIDE SEQUENCE [LARGE SCALE GENOMIC DNA]</scope>
</reference>
<evidence type="ECO:0000313" key="2">
    <source>
        <dbReference type="Proteomes" id="UP000280834"/>
    </source>
</evidence>
<accession>A0A0R3QZV1</accession>
<dbReference type="EMBL" id="UZAG01018207">
    <property type="protein sequence ID" value="VDO38586.1"/>
    <property type="molecule type" value="Genomic_DNA"/>
</dbReference>
<dbReference type="Proteomes" id="UP000280834">
    <property type="component" value="Unassembled WGS sequence"/>
</dbReference>
<evidence type="ECO:0000313" key="1">
    <source>
        <dbReference type="EMBL" id="VDO38586.1"/>
    </source>
</evidence>
<name>A0A0R3QZV1_9BILA</name>
<reference evidence="3" key="1">
    <citation type="submission" date="2017-02" db="UniProtKB">
        <authorList>
            <consortium name="WormBaseParasite"/>
        </authorList>
    </citation>
    <scope>IDENTIFICATION</scope>
</reference>
<evidence type="ECO:0000313" key="3">
    <source>
        <dbReference type="WBParaSite" id="BTMF_0001327501-mRNA-1"/>
    </source>
</evidence>
<protein>
    <submittedName>
        <fullName evidence="1 3">Uncharacterized protein</fullName>
    </submittedName>
</protein>
<organism evidence="3">
    <name type="scientific">Brugia timori</name>
    <dbReference type="NCBI Taxonomy" id="42155"/>
    <lineage>
        <taxon>Eukaryota</taxon>
        <taxon>Metazoa</taxon>
        <taxon>Ecdysozoa</taxon>
        <taxon>Nematoda</taxon>
        <taxon>Chromadorea</taxon>
        <taxon>Rhabditida</taxon>
        <taxon>Spirurina</taxon>
        <taxon>Spiruromorpha</taxon>
        <taxon>Filarioidea</taxon>
        <taxon>Onchocercidae</taxon>
        <taxon>Brugia</taxon>
    </lineage>
</organism>
<gene>
    <name evidence="1" type="ORF">BTMF_LOCUS11287</name>
</gene>
<dbReference type="AlphaFoldDB" id="A0A0R3QZV1"/>
<keyword evidence="2" id="KW-1185">Reference proteome</keyword>
<proteinExistence type="predicted"/>
<sequence length="48" mass="6216">MLAFLFKKYLISVIFVYHKWKYRQIFISENLYLFRNWKITLLFYYCHI</sequence>